<feature type="disulfide bond" evidence="12">
    <location>
        <begin position="76"/>
        <end position="329"/>
    </location>
</feature>
<feature type="binding site" description="axial binding residue" evidence="10">
    <location>
        <position position="232"/>
    </location>
    <ligand>
        <name>heme b</name>
        <dbReference type="ChEBI" id="CHEBI:60344"/>
    </ligand>
    <ligandPart>
        <name>Fe</name>
        <dbReference type="ChEBI" id="CHEBI:18248"/>
    </ligandPart>
</feature>
<dbReference type="Proteomes" id="UP001321760">
    <property type="component" value="Unassembled WGS sequence"/>
</dbReference>
<comment type="cofactor">
    <cofactor evidence="10">
        <name>heme b</name>
        <dbReference type="ChEBI" id="CHEBI:60344"/>
    </cofactor>
    <text evidence="10">Binds 1 heme b (iron(II)-protoporphyrin IX) group per subunit.</text>
</comment>
<protein>
    <recommendedName>
        <fullName evidence="13">Peroxidase</fullName>
        <ecNumber evidence="13">1.11.1.-</ecNumber>
    </recommendedName>
</protein>
<comment type="cofactor">
    <cofactor evidence="10 13">
        <name>Ca(2+)</name>
        <dbReference type="ChEBI" id="CHEBI:29108"/>
    </cofactor>
    <text evidence="10 13">Binds 2 calcium ions per subunit.</text>
</comment>
<dbReference type="GO" id="GO:0046872">
    <property type="term" value="F:metal ion binding"/>
    <property type="evidence" value="ECO:0007669"/>
    <property type="project" value="UniProtKB-UniRule"/>
</dbReference>
<dbReference type="PANTHER" id="PTHR31356:SF66">
    <property type="entry name" value="CATALASE-PEROXIDASE"/>
    <property type="match status" value="1"/>
</dbReference>
<evidence type="ECO:0000256" key="9">
    <source>
        <dbReference type="PIRSR" id="PIRSR601621-1"/>
    </source>
</evidence>
<keyword evidence="10 13" id="KW-0106">Calcium</keyword>
<dbReference type="InterPro" id="IPR019794">
    <property type="entry name" value="Peroxidases_AS"/>
</dbReference>
<dbReference type="Gene3D" id="1.10.520.10">
    <property type="match status" value="1"/>
</dbReference>
<evidence type="ECO:0000256" key="10">
    <source>
        <dbReference type="PIRSR" id="PIRSR601621-2"/>
    </source>
</evidence>
<evidence type="ECO:0000256" key="12">
    <source>
        <dbReference type="PIRSR" id="PIRSR601621-4"/>
    </source>
</evidence>
<feature type="binding site" evidence="10">
    <location>
        <position position="233"/>
    </location>
    <ligand>
        <name>Ca(2+)</name>
        <dbReference type="ChEBI" id="CHEBI:29108"/>
        <label>2</label>
    </ligand>
</feature>
<dbReference type="PRINTS" id="PR00458">
    <property type="entry name" value="PEROXIDASE"/>
</dbReference>
<feature type="binding site" evidence="10">
    <location>
        <position position="257"/>
    </location>
    <ligand>
        <name>Ca(2+)</name>
        <dbReference type="ChEBI" id="CHEBI:29108"/>
        <label>2</label>
    </ligand>
</feature>
<dbReference type="InterPro" id="IPR002016">
    <property type="entry name" value="Haem_peroxidase"/>
</dbReference>
<dbReference type="PRINTS" id="PR00462">
    <property type="entry name" value="LIGNINASE"/>
</dbReference>
<dbReference type="SUPFAM" id="SSF48113">
    <property type="entry name" value="Heme-dependent peroxidases"/>
    <property type="match status" value="1"/>
</dbReference>
<evidence type="ECO:0000256" key="7">
    <source>
        <dbReference type="ARBA" id="ARBA00023157"/>
    </source>
</evidence>
<dbReference type="GO" id="GO:0042744">
    <property type="term" value="P:hydrogen peroxide catabolic process"/>
    <property type="evidence" value="ECO:0007669"/>
    <property type="project" value="TreeGrafter"/>
</dbReference>
<dbReference type="GO" id="GO:0004601">
    <property type="term" value="F:peroxidase activity"/>
    <property type="evidence" value="ECO:0007669"/>
    <property type="project" value="UniProtKB-KW"/>
</dbReference>
<evidence type="ECO:0000256" key="6">
    <source>
        <dbReference type="ARBA" id="ARBA00023004"/>
    </source>
</evidence>
<dbReference type="InterPro" id="IPR019793">
    <property type="entry name" value="Peroxidases_heam-ligand_BS"/>
</dbReference>
<feature type="binding site" evidence="10">
    <location>
        <position position="110"/>
    </location>
    <ligand>
        <name>Ca(2+)</name>
        <dbReference type="ChEBI" id="CHEBI:29108"/>
        <label>1</label>
    </ligand>
</feature>
<feature type="disulfide bond" evidence="12">
    <location>
        <begin position="96"/>
        <end position="177"/>
    </location>
</feature>
<comment type="caution">
    <text evidence="15">The sequence shown here is derived from an EMBL/GenBank/DDBJ whole genome shotgun (WGS) entry which is preliminary data.</text>
</comment>
<feature type="domain" description="Plant heme peroxidase family profile" evidence="14">
    <location>
        <begin position="160"/>
        <end position="236"/>
    </location>
</feature>
<dbReference type="InterPro" id="IPR001621">
    <property type="entry name" value="Ligninase"/>
</dbReference>
<dbReference type="PROSITE" id="PS50873">
    <property type="entry name" value="PEROXIDASE_4"/>
    <property type="match status" value="1"/>
</dbReference>
<dbReference type="AlphaFoldDB" id="A0AAV9GF58"/>
<evidence type="ECO:0000256" key="13">
    <source>
        <dbReference type="RuleBase" id="RU363051"/>
    </source>
</evidence>
<dbReference type="PROSITE" id="PS00435">
    <property type="entry name" value="PEROXIDASE_1"/>
    <property type="match status" value="1"/>
</dbReference>
<feature type="binding site" evidence="10">
    <location>
        <position position="124"/>
    </location>
    <ligand>
        <name>Ca(2+)</name>
        <dbReference type="ChEBI" id="CHEBI:29108"/>
        <label>1</label>
    </ligand>
</feature>
<accession>A0AAV9GF58</accession>
<name>A0AAV9GF58_9PEZI</name>
<dbReference type="InterPro" id="IPR044831">
    <property type="entry name" value="Ccp1-like"/>
</dbReference>
<dbReference type="PROSITE" id="PS00436">
    <property type="entry name" value="PEROXIDASE_2"/>
    <property type="match status" value="1"/>
</dbReference>
<evidence type="ECO:0000256" key="2">
    <source>
        <dbReference type="ARBA" id="ARBA00022559"/>
    </source>
</evidence>
<keyword evidence="2 13" id="KW-0575">Peroxidase</keyword>
<feature type="binding site" evidence="10">
    <location>
        <position position="252"/>
    </location>
    <ligand>
        <name>Ca(2+)</name>
        <dbReference type="ChEBI" id="CHEBI:29108"/>
        <label>2</label>
    </ligand>
</feature>
<evidence type="ECO:0000256" key="11">
    <source>
        <dbReference type="PIRSR" id="PIRSR601621-3"/>
    </source>
</evidence>
<keyword evidence="8" id="KW-0325">Glycoprotein</keyword>
<gene>
    <name evidence="15" type="ORF">QBC34DRAFT_149086</name>
</gene>
<keyword evidence="3 10" id="KW-0349">Heme</keyword>
<dbReference type="EC" id="1.11.1.-" evidence="13"/>
<dbReference type="EMBL" id="MU865956">
    <property type="protein sequence ID" value="KAK4446550.1"/>
    <property type="molecule type" value="Genomic_DNA"/>
</dbReference>
<dbReference type="Pfam" id="PF00141">
    <property type="entry name" value="peroxidase"/>
    <property type="match status" value="1"/>
</dbReference>
<feature type="binding site" evidence="10">
    <location>
        <position position="250"/>
    </location>
    <ligand>
        <name>Ca(2+)</name>
        <dbReference type="ChEBI" id="CHEBI:29108"/>
        <label>2</label>
    </ligand>
</feature>
<keyword evidence="4 10" id="KW-0479">Metal-binding</keyword>
<dbReference type="InterPro" id="IPR010255">
    <property type="entry name" value="Haem_peroxidase_sf"/>
</dbReference>
<dbReference type="GO" id="GO:0000302">
    <property type="term" value="P:response to reactive oxygen species"/>
    <property type="evidence" value="ECO:0007669"/>
    <property type="project" value="TreeGrafter"/>
</dbReference>
<reference evidence="15" key="1">
    <citation type="journal article" date="2023" name="Mol. Phylogenet. Evol.">
        <title>Genome-scale phylogeny and comparative genomics of the fungal order Sordariales.</title>
        <authorList>
            <person name="Hensen N."/>
            <person name="Bonometti L."/>
            <person name="Westerberg I."/>
            <person name="Brannstrom I.O."/>
            <person name="Guillou S."/>
            <person name="Cros-Aarteil S."/>
            <person name="Calhoun S."/>
            <person name="Haridas S."/>
            <person name="Kuo A."/>
            <person name="Mondo S."/>
            <person name="Pangilinan J."/>
            <person name="Riley R."/>
            <person name="LaButti K."/>
            <person name="Andreopoulos B."/>
            <person name="Lipzen A."/>
            <person name="Chen C."/>
            <person name="Yan M."/>
            <person name="Daum C."/>
            <person name="Ng V."/>
            <person name="Clum A."/>
            <person name="Steindorff A."/>
            <person name="Ohm R.A."/>
            <person name="Martin F."/>
            <person name="Silar P."/>
            <person name="Natvig D.O."/>
            <person name="Lalanne C."/>
            <person name="Gautier V."/>
            <person name="Ament-Velasquez S.L."/>
            <person name="Kruys A."/>
            <person name="Hutchinson M.I."/>
            <person name="Powell A.J."/>
            <person name="Barry K."/>
            <person name="Miller A.N."/>
            <person name="Grigoriev I.V."/>
            <person name="Debuchy R."/>
            <person name="Gladieux P."/>
            <person name="Hiltunen Thoren M."/>
            <person name="Johannesson H."/>
        </authorList>
    </citation>
    <scope>NUCLEOTIDE SEQUENCE</scope>
    <source>
        <strain evidence="15">PSN243</strain>
    </source>
</reference>
<evidence type="ECO:0000256" key="4">
    <source>
        <dbReference type="ARBA" id="ARBA00022723"/>
    </source>
</evidence>
<comment type="similarity">
    <text evidence="1 13">Belongs to the peroxidase family. Ligninase subfamily.</text>
</comment>
<feature type="chain" id="PRO_5043095606" description="Peroxidase" evidence="13">
    <location>
        <begin position="20"/>
        <end position="337"/>
    </location>
</feature>
<evidence type="ECO:0000259" key="14">
    <source>
        <dbReference type="PROSITE" id="PS50873"/>
    </source>
</evidence>
<keyword evidence="5 13" id="KW-0560">Oxidoreductase</keyword>
<feature type="signal peptide" evidence="13">
    <location>
        <begin position="1"/>
        <end position="19"/>
    </location>
</feature>
<keyword evidence="7 12" id="KW-1015">Disulfide bond</keyword>
<feature type="binding site" evidence="10">
    <location>
        <position position="126"/>
    </location>
    <ligand>
        <name>Ca(2+)</name>
        <dbReference type="ChEBI" id="CHEBI:29108"/>
        <label>1</label>
    </ligand>
</feature>
<evidence type="ECO:0000256" key="3">
    <source>
        <dbReference type="ARBA" id="ARBA00022617"/>
    </source>
</evidence>
<dbReference type="GO" id="GO:0020037">
    <property type="term" value="F:heme binding"/>
    <property type="evidence" value="ECO:0007669"/>
    <property type="project" value="UniProtKB-UniRule"/>
</dbReference>
<dbReference type="PANTHER" id="PTHR31356">
    <property type="entry name" value="THYLAKOID LUMENAL 29 KDA PROTEIN, CHLOROPLASTIC-RELATED"/>
    <property type="match status" value="1"/>
</dbReference>
<organism evidence="15 16">
    <name type="scientific">Podospora aff. communis PSN243</name>
    <dbReference type="NCBI Taxonomy" id="3040156"/>
    <lineage>
        <taxon>Eukaryota</taxon>
        <taxon>Fungi</taxon>
        <taxon>Dikarya</taxon>
        <taxon>Ascomycota</taxon>
        <taxon>Pezizomycotina</taxon>
        <taxon>Sordariomycetes</taxon>
        <taxon>Sordariomycetidae</taxon>
        <taxon>Sordariales</taxon>
        <taxon>Podosporaceae</taxon>
        <taxon>Podospora</taxon>
    </lineage>
</organism>
<keyword evidence="6 10" id="KW-0408">Iron</keyword>
<feature type="site" description="Transition state stabilizer" evidence="11">
    <location>
        <position position="105"/>
    </location>
</feature>
<feature type="active site" description="Proton acceptor" evidence="9">
    <location>
        <position position="109"/>
    </location>
</feature>
<reference evidence="15" key="2">
    <citation type="submission" date="2023-05" db="EMBL/GenBank/DDBJ databases">
        <authorList>
            <consortium name="Lawrence Berkeley National Laboratory"/>
            <person name="Steindorff A."/>
            <person name="Hensen N."/>
            <person name="Bonometti L."/>
            <person name="Westerberg I."/>
            <person name="Brannstrom I.O."/>
            <person name="Guillou S."/>
            <person name="Cros-Aarteil S."/>
            <person name="Calhoun S."/>
            <person name="Haridas S."/>
            <person name="Kuo A."/>
            <person name="Mondo S."/>
            <person name="Pangilinan J."/>
            <person name="Riley R."/>
            <person name="Labutti K."/>
            <person name="Andreopoulos B."/>
            <person name="Lipzen A."/>
            <person name="Chen C."/>
            <person name="Yanf M."/>
            <person name="Daum C."/>
            <person name="Ng V."/>
            <person name="Clum A."/>
            <person name="Ohm R."/>
            <person name="Martin F."/>
            <person name="Silar P."/>
            <person name="Natvig D."/>
            <person name="Lalanne C."/>
            <person name="Gautier V."/>
            <person name="Ament-Velasquez S.L."/>
            <person name="Kruys A."/>
            <person name="Hutchinson M.I."/>
            <person name="Powell A.J."/>
            <person name="Barry K."/>
            <person name="Miller A.N."/>
            <person name="Grigoriev I.V."/>
            <person name="Debuchy R."/>
            <person name="Gladieux P."/>
            <person name="Thoren M.H."/>
            <person name="Johannesson H."/>
        </authorList>
    </citation>
    <scope>NUCLEOTIDE SEQUENCE</scope>
    <source>
        <strain evidence="15">PSN243</strain>
    </source>
</reference>
<dbReference type="Gene3D" id="1.10.420.10">
    <property type="entry name" value="Peroxidase, domain 2"/>
    <property type="match status" value="1"/>
</dbReference>
<keyword evidence="13" id="KW-0732">Signal</keyword>
<dbReference type="GO" id="GO:0034599">
    <property type="term" value="P:cellular response to oxidative stress"/>
    <property type="evidence" value="ECO:0007669"/>
    <property type="project" value="InterPro"/>
</dbReference>
<proteinExistence type="inferred from homology"/>
<evidence type="ECO:0000256" key="1">
    <source>
        <dbReference type="ARBA" id="ARBA00006089"/>
    </source>
</evidence>
<evidence type="ECO:0000313" key="15">
    <source>
        <dbReference type="EMBL" id="KAK4446550.1"/>
    </source>
</evidence>
<evidence type="ECO:0000256" key="8">
    <source>
        <dbReference type="ARBA" id="ARBA00023180"/>
    </source>
</evidence>
<evidence type="ECO:0000313" key="16">
    <source>
        <dbReference type="Proteomes" id="UP001321760"/>
    </source>
</evidence>
<sequence>MMWMTLFTVALATLPSAQARPGVGQAMAEILEKTERMTERDAMAVHPVIQKRAFGSTATYTPPGPKDSEACGKDTCCIWSYIVADMTAAFTDGAKCSALARAAIRLGFHDSSTWNSSLPFGGADGSILFSGELSRPDNNGLQAIAEKTVAWFDTYKKYGITAADLIQVGAKVATVVCPGGPRITTLIGRKDSFDLPPTGLLPLPSQSAPFLLELFGAKTISPAELVALMGAHSVSRQNFVNPRAAGAPQDSTPGDLDNRYYSETSATRPPRGVFRFRSDIELAHDATTAPVWNAFAARDAQAPWAEAYAQAYLKMSLLGVKNVADLTDCTAVLPLPR</sequence>
<keyword evidence="16" id="KW-1185">Reference proteome</keyword>
<evidence type="ECO:0000256" key="5">
    <source>
        <dbReference type="ARBA" id="ARBA00023002"/>
    </source>
</evidence>
<feature type="binding site" evidence="10">
    <location>
        <position position="122"/>
    </location>
    <ligand>
        <name>Ca(2+)</name>
        <dbReference type="ChEBI" id="CHEBI:29108"/>
        <label>1</label>
    </ligand>
</feature>